<feature type="signal peptide" evidence="2">
    <location>
        <begin position="1"/>
        <end position="20"/>
    </location>
</feature>
<dbReference type="InterPro" id="IPR002048">
    <property type="entry name" value="EF_hand_dom"/>
</dbReference>
<name>A0A4S8Q6Y2_9HYPH</name>
<accession>A0A4S8Q6Y2</accession>
<dbReference type="EMBL" id="STGU01000005">
    <property type="protein sequence ID" value="THV36054.1"/>
    <property type="molecule type" value="Genomic_DNA"/>
</dbReference>
<feature type="region of interest" description="Disordered" evidence="1">
    <location>
        <begin position="61"/>
        <end position="81"/>
    </location>
</feature>
<dbReference type="SUPFAM" id="SSF47473">
    <property type="entry name" value="EF-hand"/>
    <property type="match status" value="1"/>
</dbReference>
<feature type="region of interest" description="Disordered" evidence="1">
    <location>
        <begin position="183"/>
        <end position="215"/>
    </location>
</feature>
<evidence type="ECO:0000313" key="4">
    <source>
        <dbReference type="EMBL" id="THV36054.1"/>
    </source>
</evidence>
<evidence type="ECO:0000259" key="3">
    <source>
        <dbReference type="PROSITE" id="PS50222"/>
    </source>
</evidence>
<protein>
    <recommendedName>
        <fullName evidence="3">EF-hand domain-containing protein</fullName>
    </recommendedName>
</protein>
<evidence type="ECO:0000313" key="5">
    <source>
        <dbReference type="Proteomes" id="UP000307378"/>
    </source>
</evidence>
<feature type="domain" description="EF-hand" evidence="3">
    <location>
        <begin position="106"/>
        <end position="132"/>
    </location>
</feature>
<sequence>MKTSHTALALILAAGAPAMANSTAPDTQASQVGDQASQNASAQTGKVDQLSASAFSRWDANNNDRLDDGEFSQGLHQNWSGESGELDQAAFENNWGNWFSSERPEFSEIDEDSDDRISETELRAALSDTDLRGNWQGAEDGYLTREEFQAGVNTVGDRNRDGSLDQAEVDAVVSVIAVVAPDQTETASTQRDTVDNTTTQTGQQQASASNRAQNDGELRVGEIIPLRDWDTDTLYDNGWTAEALFGRTVYGSGGEEIGDVEDLIIGANGDLVALVAEVGGLWDIGDTHVSVPWDQVSFREDRTVTIPVTEDNADDFSVINELTTGSLSENVASGLDDEELGPRVWRASELIGDIARIRGAQAGMETGDAQNNAAATTQNEQAAAKTGDAQGRKTMAPGSRLGYGYVEDIVFQNDKVAAAIVNRDAGYGTRGRYAYPFYGYGYGWAPGSRYYDLPYSRDDSVTLTPFDYDRINEG</sequence>
<dbReference type="RefSeq" id="WP_136540854.1">
    <property type="nucleotide sequence ID" value="NZ_STGU01000005.1"/>
</dbReference>
<dbReference type="PROSITE" id="PS50222">
    <property type="entry name" value="EF_HAND_2"/>
    <property type="match status" value="1"/>
</dbReference>
<dbReference type="PROSITE" id="PS00018">
    <property type="entry name" value="EF_HAND_1"/>
    <property type="match status" value="2"/>
</dbReference>
<evidence type="ECO:0000256" key="2">
    <source>
        <dbReference type="SAM" id="SignalP"/>
    </source>
</evidence>
<dbReference type="Proteomes" id="UP000307378">
    <property type="component" value="Unassembled WGS sequence"/>
</dbReference>
<proteinExistence type="predicted"/>
<dbReference type="SUPFAM" id="SSF50346">
    <property type="entry name" value="PRC-barrel domain"/>
    <property type="match status" value="1"/>
</dbReference>
<gene>
    <name evidence="4" type="ORF">FAA86_12050</name>
</gene>
<comment type="caution">
    <text evidence="4">The sequence shown here is derived from an EMBL/GenBank/DDBJ whole genome shotgun (WGS) entry which is preliminary data.</text>
</comment>
<organism evidence="4 5">
    <name type="scientific">Rhizobium rosettiformans W3</name>
    <dbReference type="NCBI Taxonomy" id="538378"/>
    <lineage>
        <taxon>Bacteria</taxon>
        <taxon>Pseudomonadati</taxon>
        <taxon>Pseudomonadota</taxon>
        <taxon>Alphaproteobacteria</taxon>
        <taxon>Hyphomicrobiales</taxon>
        <taxon>Rhizobiaceae</taxon>
        <taxon>Rhizobium/Agrobacterium group</taxon>
        <taxon>Rhizobium</taxon>
    </lineage>
</organism>
<dbReference type="InterPro" id="IPR027275">
    <property type="entry name" value="PRC-brl_dom"/>
</dbReference>
<dbReference type="Gene3D" id="2.30.30.240">
    <property type="entry name" value="PRC-barrel domain"/>
    <property type="match status" value="1"/>
</dbReference>
<dbReference type="AlphaFoldDB" id="A0A4S8Q6Y2"/>
<feature type="compositionally biased region" description="Low complexity" evidence="1">
    <location>
        <begin position="189"/>
        <end position="213"/>
    </location>
</feature>
<feature type="region of interest" description="Disordered" evidence="1">
    <location>
        <begin position="365"/>
        <end position="393"/>
    </location>
</feature>
<dbReference type="GO" id="GO:0005509">
    <property type="term" value="F:calcium ion binding"/>
    <property type="evidence" value="ECO:0007669"/>
    <property type="project" value="InterPro"/>
</dbReference>
<dbReference type="Pfam" id="PF05239">
    <property type="entry name" value="PRC"/>
    <property type="match status" value="1"/>
</dbReference>
<keyword evidence="2" id="KW-0732">Signal</keyword>
<dbReference type="Gene3D" id="1.10.238.10">
    <property type="entry name" value="EF-hand"/>
    <property type="match status" value="1"/>
</dbReference>
<feature type="compositionally biased region" description="Polar residues" evidence="1">
    <location>
        <begin position="21"/>
        <end position="48"/>
    </location>
</feature>
<feature type="compositionally biased region" description="Low complexity" evidence="1">
    <location>
        <begin position="369"/>
        <end position="386"/>
    </location>
</feature>
<feature type="chain" id="PRO_5020964051" description="EF-hand domain-containing protein" evidence="2">
    <location>
        <begin position="21"/>
        <end position="474"/>
    </location>
</feature>
<feature type="region of interest" description="Disordered" evidence="1">
    <location>
        <begin position="19"/>
        <end position="48"/>
    </location>
</feature>
<dbReference type="InterPro" id="IPR011992">
    <property type="entry name" value="EF-hand-dom_pair"/>
</dbReference>
<dbReference type="InterPro" id="IPR011033">
    <property type="entry name" value="PRC_barrel-like_sf"/>
</dbReference>
<reference evidence="4 5" key="1">
    <citation type="submission" date="2019-04" db="EMBL/GenBank/DDBJ databases">
        <title>genome sequence of strain W3.</title>
        <authorList>
            <person name="Gao J."/>
            <person name="Sun J."/>
        </authorList>
    </citation>
    <scope>NUCLEOTIDE SEQUENCE [LARGE SCALE GENOMIC DNA]</scope>
    <source>
        <strain evidence="4 5">W3</strain>
    </source>
</reference>
<dbReference type="InterPro" id="IPR018247">
    <property type="entry name" value="EF_Hand_1_Ca_BS"/>
</dbReference>
<evidence type="ECO:0000256" key="1">
    <source>
        <dbReference type="SAM" id="MobiDB-lite"/>
    </source>
</evidence>